<evidence type="ECO:0000256" key="1">
    <source>
        <dbReference type="SAM" id="SignalP"/>
    </source>
</evidence>
<keyword evidence="1" id="KW-0732">Signal</keyword>
<organism evidence="2 3">
    <name type="scientific">Bodo saltans</name>
    <name type="common">Flagellated protozoan</name>
    <dbReference type="NCBI Taxonomy" id="75058"/>
    <lineage>
        <taxon>Eukaryota</taxon>
        <taxon>Discoba</taxon>
        <taxon>Euglenozoa</taxon>
        <taxon>Kinetoplastea</taxon>
        <taxon>Metakinetoplastina</taxon>
        <taxon>Eubodonida</taxon>
        <taxon>Bodonidae</taxon>
        <taxon>Bodo</taxon>
    </lineage>
</organism>
<accession>A0A0S4J4V0</accession>
<feature type="signal peptide" evidence="1">
    <location>
        <begin position="1"/>
        <end position="31"/>
    </location>
</feature>
<protein>
    <recommendedName>
        <fullName evidence="4">Membrane-associated protein</fullName>
    </recommendedName>
</protein>
<reference evidence="3" key="1">
    <citation type="submission" date="2015-09" db="EMBL/GenBank/DDBJ databases">
        <authorList>
            <consortium name="Pathogen Informatics"/>
        </authorList>
    </citation>
    <scope>NUCLEOTIDE SEQUENCE [LARGE SCALE GENOMIC DNA]</scope>
    <source>
        <strain evidence="3">Lake Konstanz</strain>
    </source>
</reference>
<dbReference type="AlphaFoldDB" id="A0A0S4J4V0"/>
<evidence type="ECO:0000313" key="2">
    <source>
        <dbReference type="EMBL" id="CUG78780.1"/>
    </source>
</evidence>
<dbReference type="EMBL" id="CYKH01001024">
    <property type="protein sequence ID" value="CUG78780.1"/>
    <property type="molecule type" value="Genomic_DNA"/>
</dbReference>
<gene>
    <name evidence="2" type="ORF">BSAL_85925</name>
</gene>
<feature type="chain" id="PRO_5006622040" description="Membrane-associated protein" evidence="1">
    <location>
        <begin position="32"/>
        <end position="217"/>
    </location>
</feature>
<dbReference type="Proteomes" id="UP000051952">
    <property type="component" value="Unassembled WGS sequence"/>
</dbReference>
<name>A0A0S4J4V0_BODSA</name>
<proteinExistence type="predicted"/>
<sequence length="217" mass="23629">MLAGGPQQYILFFQALTIFIAESFLAPRVSAAELTIPCNAQHFTFISYNDYTIRDCTRSDGSPFLFLGTRPDASALIDVSITVLNGAVIPQLFSNTTTRLENVSVLISGAQVGPYHRVIAVPTETPSLSIMTVYNAAATIESFLAKNISMKVHNTTVLINTSTPVYDRTFRIHGNFLLSLPLVGPAEVHGLRVNVTECDCHALRWAPTVPELRDCGG</sequence>
<evidence type="ECO:0000313" key="3">
    <source>
        <dbReference type="Proteomes" id="UP000051952"/>
    </source>
</evidence>
<dbReference type="VEuPathDB" id="TriTrypDB:BSAL_85925"/>
<evidence type="ECO:0008006" key="4">
    <source>
        <dbReference type="Google" id="ProtNLM"/>
    </source>
</evidence>
<keyword evidence="3" id="KW-1185">Reference proteome</keyword>